<feature type="compositionally biased region" description="Basic residues" evidence="2">
    <location>
        <begin position="410"/>
        <end position="426"/>
    </location>
</feature>
<organism evidence="4 5">
    <name type="scientific">Volvox africanus</name>
    <dbReference type="NCBI Taxonomy" id="51714"/>
    <lineage>
        <taxon>Eukaryota</taxon>
        <taxon>Viridiplantae</taxon>
        <taxon>Chlorophyta</taxon>
        <taxon>core chlorophytes</taxon>
        <taxon>Chlorophyceae</taxon>
        <taxon>CS clade</taxon>
        <taxon>Chlamydomonadales</taxon>
        <taxon>Volvocaceae</taxon>
        <taxon>Volvox</taxon>
    </lineage>
</organism>
<feature type="region of interest" description="Disordered" evidence="2">
    <location>
        <begin position="89"/>
        <end position="111"/>
    </location>
</feature>
<feature type="region of interest" description="Disordered" evidence="2">
    <location>
        <begin position="631"/>
        <end position="705"/>
    </location>
</feature>
<dbReference type="InterPro" id="IPR000504">
    <property type="entry name" value="RRM_dom"/>
</dbReference>
<evidence type="ECO:0000313" key="4">
    <source>
        <dbReference type="EMBL" id="GLI58906.1"/>
    </source>
</evidence>
<dbReference type="EMBL" id="BSDZ01000003">
    <property type="protein sequence ID" value="GLI58906.1"/>
    <property type="molecule type" value="Genomic_DNA"/>
</dbReference>
<feature type="compositionally biased region" description="Low complexity" evidence="2">
    <location>
        <begin position="654"/>
        <end position="691"/>
    </location>
</feature>
<dbReference type="Pfam" id="PF00076">
    <property type="entry name" value="RRM_1"/>
    <property type="match status" value="1"/>
</dbReference>
<dbReference type="Gene3D" id="3.30.70.330">
    <property type="match status" value="1"/>
</dbReference>
<feature type="compositionally biased region" description="Basic and acidic residues" evidence="2">
    <location>
        <begin position="390"/>
        <end position="409"/>
    </location>
</feature>
<dbReference type="PANTHER" id="PTHR48036">
    <property type="entry name" value="SPLICING FACTOR (PAD-1), PUTATIVE (AFU_ORTHOLOGUE AFUA_1G15810)-RELATED"/>
    <property type="match status" value="1"/>
</dbReference>
<feature type="compositionally biased region" description="Polar residues" evidence="2">
    <location>
        <begin position="696"/>
        <end position="705"/>
    </location>
</feature>
<gene>
    <name evidence="4" type="ORF">VaNZ11_000688</name>
</gene>
<feature type="compositionally biased region" description="Basic and acidic residues" evidence="2">
    <location>
        <begin position="501"/>
        <end position="513"/>
    </location>
</feature>
<evidence type="ECO:0000313" key="5">
    <source>
        <dbReference type="Proteomes" id="UP001165090"/>
    </source>
</evidence>
<keyword evidence="1" id="KW-0694">RNA-binding</keyword>
<reference evidence="4 5" key="1">
    <citation type="journal article" date="2023" name="IScience">
        <title>Expanded male sex-determining region conserved during the evolution of homothallism in the green alga Volvox.</title>
        <authorList>
            <person name="Yamamoto K."/>
            <person name="Matsuzaki R."/>
            <person name="Mahakham W."/>
            <person name="Heman W."/>
            <person name="Sekimoto H."/>
            <person name="Kawachi M."/>
            <person name="Minakuchi Y."/>
            <person name="Toyoda A."/>
            <person name="Nozaki H."/>
        </authorList>
    </citation>
    <scope>NUCLEOTIDE SEQUENCE [LARGE SCALE GENOMIC DNA]</scope>
    <source>
        <strain evidence="4 5">NIES-4468</strain>
    </source>
</reference>
<keyword evidence="5" id="KW-1185">Reference proteome</keyword>
<feature type="region of interest" description="Disordered" evidence="2">
    <location>
        <begin position="471"/>
        <end position="600"/>
    </location>
</feature>
<evidence type="ECO:0000259" key="3">
    <source>
        <dbReference type="PROSITE" id="PS50102"/>
    </source>
</evidence>
<comment type="caution">
    <text evidence="4">The sequence shown here is derived from an EMBL/GenBank/DDBJ whole genome shotgun (WGS) entry which is preliminary data.</text>
</comment>
<dbReference type="Proteomes" id="UP001165090">
    <property type="component" value="Unassembled WGS sequence"/>
</dbReference>
<feature type="non-terminal residue" evidence="4">
    <location>
        <position position="922"/>
    </location>
</feature>
<name>A0ABQ5RMX6_9CHLO</name>
<feature type="compositionally biased region" description="Pro residues" evidence="2">
    <location>
        <begin position="780"/>
        <end position="790"/>
    </location>
</feature>
<feature type="compositionally biased region" description="Polar residues" evidence="2">
    <location>
        <begin position="332"/>
        <end position="342"/>
    </location>
</feature>
<feature type="compositionally biased region" description="Basic and acidic residues" evidence="2">
    <location>
        <begin position="292"/>
        <end position="306"/>
    </location>
</feature>
<dbReference type="InterPro" id="IPR035979">
    <property type="entry name" value="RBD_domain_sf"/>
</dbReference>
<feature type="compositionally biased region" description="Basic and acidic residues" evidence="2">
    <location>
        <begin position="343"/>
        <end position="382"/>
    </location>
</feature>
<feature type="compositionally biased region" description="Low complexity" evidence="2">
    <location>
        <begin position="633"/>
        <end position="645"/>
    </location>
</feature>
<sequence>MPRQNGFSIKQNTPEADRLERRVHDQLKQIWDPAADATVAKYLTAMVAKGYDRRKIFSQLKPILDESITVQLLDWLYKHLRLHGNEYQSTELPASSKPAPKPPPSFPQVVPTEEVELRLEDLEAQQLEGSDLEDDAEDVDTAGVSANPNAEGCGQSNRIGQAQQCQQENRGTGQEGPARQALQAANAPCAPEQNGAQAIAKVERRHREPIPVPNFSEHSWAKASRTVGDVYPSSEQLAAAHDETTAGPAPQPAAVPEPLPPPREDKLSQQQQPPATAADRRRLKSSVVLDWESWHKQRQPAEEQRAAKSLAQQGKFAGPERAPILPRGPQEGQEQTAKQLTSHQEREGGPDRERERGSGPSRRKEPHDAELGRSGLRLRDGDGDVAGQRRGYELESVGRPRRRGGDLVHRSRSRSRSRSPRGRRQGRAPLVTANLLRNALRDVDGLASGSGARGSKPSVFERLGVSGGAVEMTAPRTSALQRLAGPEKAEVTDTTGSGRKRGPEDKVDADKEALGSPTKVARGTVAHRPSTAPRSNSAPGGVQPTKAGLEHAPMPAPTGPGTARHSSQTRDSEVVAGGPISSEGGPAGKTPSVPTAADAEVAGDLKASELEALRQQLLAMQEKIARMEAAKEQLPQPQSHPQSQPWPQPLAQVAQQGQSQLERQLQSQPQLQPQLQPAASSRPQPQLQGRPQPLPISQSQSAPMQLQPATVVNVVQPHHHVPIAARLQPPRAPAPPAVAMGVRPEGGMAASSGAGAGSAATILPTSMTDVVIEGGSGSPPRRPASQPPEPALKADQQRLAAAKLDADLRSVVVQNVHFLANSEVLAAHFSVAGPVKNVAIVHDKVTGRPTGMAVVEMATEQGTQAAAALSGSLLMDLPIIVTLKAVLMLQGINLAGIEGAAPRPPVGAGPAHVLGARLNPAA</sequence>
<feature type="region of interest" description="Disordered" evidence="2">
    <location>
        <begin position="226"/>
        <end position="429"/>
    </location>
</feature>
<protein>
    <recommendedName>
        <fullName evidence="3">RRM domain-containing protein</fullName>
    </recommendedName>
</protein>
<dbReference type="SMART" id="SM00360">
    <property type="entry name" value="RRM"/>
    <property type="match status" value="1"/>
</dbReference>
<dbReference type="InterPro" id="IPR012677">
    <property type="entry name" value="Nucleotide-bd_a/b_plait_sf"/>
</dbReference>
<dbReference type="SUPFAM" id="SSF54928">
    <property type="entry name" value="RNA-binding domain, RBD"/>
    <property type="match status" value="1"/>
</dbReference>
<feature type="region of interest" description="Disordered" evidence="2">
    <location>
        <begin position="127"/>
        <end position="194"/>
    </location>
</feature>
<proteinExistence type="predicted"/>
<evidence type="ECO:0000256" key="1">
    <source>
        <dbReference type="PROSITE-ProRule" id="PRU00176"/>
    </source>
</evidence>
<feature type="domain" description="RRM" evidence="3">
    <location>
        <begin position="809"/>
        <end position="886"/>
    </location>
</feature>
<feature type="compositionally biased region" description="Pro residues" evidence="2">
    <location>
        <begin position="249"/>
        <end position="261"/>
    </location>
</feature>
<dbReference type="PROSITE" id="PS50102">
    <property type="entry name" value="RRM"/>
    <property type="match status" value="1"/>
</dbReference>
<feature type="compositionally biased region" description="Polar residues" evidence="2">
    <location>
        <begin position="144"/>
        <end position="172"/>
    </location>
</feature>
<dbReference type="InterPro" id="IPR006509">
    <property type="entry name" value="RBM39_SF"/>
</dbReference>
<evidence type="ECO:0000256" key="2">
    <source>
        <dbReference type="SAM" id="MobiDB-lite"/>
    </source>
</evidence>
<feature type="region of interest" description="Disordered" evidence="2">
    <location>
        <begin position="770"/>
        <end position="794"/>
    </location>
</feature>
<feature type="compositionally biased region" description="Acidic residues" evidence="2">
    <location>
        <begin position="130"/>
        <end position="140"/>
    </location>
</feature>
<accession>A0ABQ5RMX6</accession>